<reference evidence="5 6" key="1">
    <citation type="submission" date="2016-12" db="EMBL/GenBank/DDBJ databases">
        <title>The genome of dimorphic prosthecate Glycocaulis alkaliphilus 6b-8t, isolated from crude oil dictates its adaptability in petroleum environments.</title>
        <authorList>
            <person name="Wu X.-L."/>
            <person name="Geng S."/>
        </authorList>
    </citation>
    <scope>NUCLEOTIDE SEQUENCE [LARGE SCALE GENOMIC DNA]</scope>
    <source>
        <strain evidence="5 6">6B-8</strain>
    </source>
</reference>
<gene>
    <name evidence="5" type="ORF">X907_2068</name>
</gene>
<evidence type="ECO:0000256" key="3">
    <source>
        <dbReference type="ARBA" id="ARBA00022801"/>
    </source>
</evidence>
<keyword evidence="3" id="KW-0378">Hydrolase</keyword>
<name>A0A3T0EB06_9PROT</name>
<dbReference type="NCBIfam" id="TIGR02219">
    <property type="entry name" value="phage_NlpC_fam"/>
    <property type="match status" value="1"/>
</dbReference>
<sequence length="144" mass="15807">MSANRAAIIAEARQWIGTPYRHQASCKGAGTDCLGLVRGVWRVCVGPEPETLPAYSPDWAERSGEDTLLAALNRHFDPRGLDERQPGDVLLFRIRVGGPSRHCAILSTPHSIIHAWQGRAVAETPLDGFWMRRISAVAAFPIPD</sequence>
<dbReference type="Pfam" id="PF00877">
    <property type="entry name" value="NLPC_P60"/>
    <property type="match status" value="1"/>
</dbReference>
<dbReference type="InterPro" id="IPR011929">
    <property type="entry name" value="Phage_pept_NlpC/P60"/>
</dbReference>
<dbReference type="InterPro" id="IPR000064">
    <property type="entry name" value="NLP_P60_dom"/>
</dbReference>
<dbReference type="EMBL" id="CP018911">
    <property type="protein sequence ID" value="AZU04591.1"/>
    <property type="molecule type" value="Genomic_DNA"/>
</dbReference>
<dbReference type="KEGG" id="gak:X907_2068"/>
<evidence type="ECO:0000256" key="4">
    <source>
        <dbReference type="ARBA" id="ARBA00022807"/>
    </source>
</evidence>
<evidence type="ECO:0000256" key="1">
    <source>
        <dbReference type="ARBA" id="ARBA00007074"/>
    </source>
</evidence>
<organism evidence="5 6">
    <name type="scientific">Glycocaulis alkaliphilus</name>
    <dbReference type="NCBI Taxonomy" id="1434191"/>
    <lineage>
        <taxon>Bacteria</taxon>
        <taxon>Pseudomonadati</taxon>
        <taxon>Pseudomonadota</taxon>
        <taxon>Alphaproteobacteria</taxon>
        <taxon>Maricaulales</taxon>
        <taxon>Maricaulaceae</taxon>
        <taxon>Glycocaulis</taxon>
    </lineage>
</organism>
<dbReference type="PROSITE" id="PS51935">
    <property type="entry name" value="NLPC_P60"/>
    <property type="match status" value="1"/>
</dbReference>
<evidence type="ECO:0000313" key="6">
    <source>
        <dbReference type="Proteomes" id="UP000286954"/>
    </source>
</evidence>
<evidence type="ECO:0000256" key="2">
    <source>
        <dbReference type="ARBA" id="ARBA00022670"/>
    </source>
</evidence>
<dbReference type="GO" id="GO:0008234">
    <property type="term" value="F:cysteine-type peptidase activity"/>
    <property type="evidence" value="ECO:0007669"/>
    <property type="project" value="UniProtKB-KW"/>
</dbReference>
<dbReference type="GO" id="GO:0006508">
    <property type="term" value="P:proteolysis"/>
    <property type="evidence" value="ECO:0007669"/>
    <property type="project" value="UniProtKB-KW"/>
</dbReference>
<comment type="similarity">
    <text evidence="1">Belongs to the peptidase C40 family.</text>
</comment>
<protein>
    <submittedName>
        <fullName evidence="5">Phage cell wall peptidase</fullName>
    </submittedName>
</protein>
<dbReference type="InterPro" id="IPR038765">
    <property type="entry name" value="Papain-like_cys_pep_sf"/>
</dbReference>
<accession>A0A3T0EB06</accession>
<keyword evidence="2" id="KW-0645">Protease</keyword>
<keyword evidence="6" id="KW-1185">Reference proteome</keyword>
<proteinExistence type="inferred from homology"/>
<evidence type="ECO:0000313" key="5">
    <source>
        <dbReference type="EMBL" id="AZU04591.1"/>
    </source>
</evidence>
<keyword evidence="4" id="KW-0788">Thiol protease</keyword>
<dbReference type="AlphaFoldDB" id="A0A3T0EB06"/>
<dbReference type="SUPFAM" id="SSF54001">
    <property type="entry name" value="Cysteine proteinases"/>
    <property type="match status" value="1"/>
</dbReference>
<dbReference type="Proteomes" id="UP000286954">
    <property type="component" value="Chromosome"/>
</dbReference>
<dbReference type="Gene3D" id="3.90.1720.10">
    <property type="entry name" value="endopeptidase domain like (from Nostoc punctiforme)"/>
    <property type="match status" value="1"/>
</dbReference>
<dbReference type="RefSeq" id="WP_127567650.1">
    <property type="nucleotide sequence ID" value="NZ_BMFB01000001.1"/>
</dbReference>
<dbReference type="OrthoDB" id="6058745at2"/>